<gene>
    <name evidence="3" type="ORF">A2165_01795</name>
</gene>
<dbReference type="PANTHER" id="PTHR33713:SF10">
    <property type="entry name" value="ANTITOXIN YAFN"/>
    <property type="match status" value="1"/>
</dbReference>
<accession>A0A1F5FWW8</accession>
<dbReference type="Proteomes" id="UP000179252">
    <property type="component" value="Unassembled WGS sequence"/>
</dbReference>
<dbReference type="SUPFAM" id="SSF143120">
    <property type="entry name" value="YefM-like"/>
    <property type="match status" value="1"/>
</dbReference>
<dbReference type="NCBIfam" id="TIGR01552">
    <property type="entry name" value="phd_fam"/>
    <property type="match status" value="1"/>
</dbReference>
<proteinExistence type="inferred from homology"/>
<dbReference type="InterPro" id="IPR051405">
    <property type="entry name" value="phD/YefM_antitoxin"/>
</dbReference>
<dbReference type="Pfam" id="PF02604">
    <property type="entry name" value="PhdYeFM_antitox"/>
    <property type="match status" value="1"/>
</dbReference>
<organism evidence="3 4">
    <name type="scientific">Candidatus Curtissbacteria bacterium RBG_13_40_7</name>
    <dbReference type="NCBI Taxonomy" id="1797706"/>
    <lineage>
        <taxon>Bacteria</taxon>
        <taxon>Candidatus Curtissiibacteriota</taxon>
    </lineage>
</organism>
<evidence type="ECO:0000256" key="2">
    <source>
        <dbReference type="RuleBase" id="RU362080"/>
    </source>
</evidence>
<dbReference type="EMBL" id="MFAU01000032">
    <property type="protein sequence ID" value="OGD84034.1"/>
    <property type="molecule type" value="Genomic_DNA"/>
</dbReference>
<evidence type="ECO:0000313" key="3">
    <source>
        <dbReference type="EMBL" id="OGD84034.1"/>
    </source>
</evidence>
<dbReference type="InterPro" id="IPR006442">
    <property type="entry name" value="Antitoxin_Phd/YefM"/>
</dbReference>
<dbReference type="InterPro" id="IPR036165">
    <property type="entry name" value="YefM-like_sf"/>
</dbReference>
<evidence type="ECO:0000313" key="4">
    <source>
        <dbReference type="Proteomes" id="UP000179252"/>
    </source>
</evidence>
<protein>
    <recommendedName>
        <fullName evidence="2">Antitoxin</fullName>
    </recommendedName>
</protein>
<sequence length="90" mass="10477">MIPTAQNVKTITDLRERALELLEQVEQTSEPVFVFHRSKPKAVIMSIEEFSKLKELIEDLEDSILARKLERNVGKGKYFGLAQLKKRHRL</sequence>
<dbReference type="Gene3D" id="3.40.1620.10">
    <property type="entry name" value="YefM-like domain"/>
    <property type="match status" value="1"/>
</dbReference>
<evidence type="ECO:0000256" key="1">
    <source>
        <dbReference type="ARBA" id="ARBA00009981"/>
    </source>
</evidence>
<dbReference type="PANTHER" id="PTHR33713">
    <property type="entry name" value="ANTITOXIN YAFN-RELATED"/>
    <property type="match status" value="1"/>
</dbReference>
<dbReference type="AlphaFoldDB" id="A0A1F5FWW8"/>
<comment type="similarity">
    <text evidence="1 2">Belongs to the phD/YefM antitoxin family.</text>
</comment>
<comment type="caution">
    <text evidence="3">The sequence shown here is derived from an EMBL/GenBank/DDBJ whole genome shotgun (WGS) entry which is preliminary data.</text>
</comment>
<reference evidence="3 4" key="1">
    <citation type="journal article" date="2016" name="Nat. Commun.">
        <title>Thousands of microbial genomes shed light on interconnected biogeochemical processes in an aquifer system.</title>
        <authorList>
            <person name="Anantharaman K."/>
            <person name="Brown C.T."/>
            <person name="Hug L.A."/>
            <person name="Sharon I."/>
            <person name="Castelle C.J."/>
            <person name="Probst A.J."/>
            <person name="Thomas B.C."/>
            <person name="Singh A."/>
            <person name="Wilkins M.J."/>
            <person name="Karaoz U."/>
            <person name="Brodie E.L."/>
            <person name="Williams K.H."/>
            <person name="Hubbard S.S."/>
            <person name="Banfield J.F."/>
        </authorList>
    </citation>
    <scope>NUCLEOTIDE SEQUENCE [LARGE SCALE GENOMIC DNA]</scope>
</reference>
<name>A0A1F5FWW8_9BACT</name>
<comment type="function">
    <text evidence="2">Antitoxin component of a type II toxin-antitoxin (TA) system.</text>
</comment>